<organism evidence="2 3">
    <name type="scientific">Actinomadura fulvescens</name>
    <dbReference type="NCBI Taxonomy" id="46160"/>
    <lineage>
        <taxon>Bacteria</taxon>
        <taxon>Bacillati</taxon>
        <taxon>Actinomycetota</taxon>
        <taxon>Actinomycetes</taxon>
        <taxon>Streptosporangiales</taxon>
        <taxon>Thermomonosporaceae</taxon>
        <taxon>Actinomadura</taxon>
    </lineage>
</organism>
<evidence type="ECO:0000313" key="2">
    <source>
        <dbReference type="EMBL" id="GAA2627113.1"/>
    </source>
</evidence>
<dbReference type="Proteomes" id="UP001501509">
    <property type="component" value="Unassembled WGS sequence"/>
</dbReference>
<keyword evidence="3" id="KW-1185">Reference proteome</keyword>
<proteinExistence type="predicted"/>
<accession>A0ABP6CUW6</accession>
<evidence type="ECO:0000313" key="3">
    <source>
        <dbReference type="Proteomes" id="UP001501509"/>
    </source>
</evidence>
<dbReference type="EMBL" id="BAAATD010000013">
    <property type="protein sequence ID" value="GAA2627113.1"/>
    <property type="molecule type" value="Genomic_DNA"/>
</dbReference>
<gene>
    <name evidence="2" type="ORF">GCM10010411_75220</name>
</gene>
<dbReference type="RefSeq" id="WP_344547266.1">
    <property type="nucleotide sequence ID" value="NZ_BAAATD010000013.1"/>
</dbReference>
<comment type="caution">
    <text evidence="2">The sequence shown here is derived from an EMBL/GenBank/DDBJ whole genome shotgun (WGS) entry which is preliminary data.</text>
</comment>
<sequence>MESHGSRTITIENGDQVLVERDPQPLPLPDPKELTALKRKLNDNPHVNLTKPAIETAVGLFIDLPRVIRMATFEAGIDGLSSQYAGASHLYFLEGEADAAAPSFVLGNPRLDYLLRGLPNAPRRSGARDETGRLQAQLIVEFDSVADAESLVEATVKQTLNDPGADYSDSIIGHGVMTPVEAVLAEVRFTNGSPPLFLTALYDGTSRAASAALVRYYQADLTPAENIALTARELRNALTMTARKRRTAYLRQAEAANLAYQRPDGLTMPVLRQLQARRLPVRLIVGADFSQDNTNELPAAITAAQSTRHISVNPWREASKDSVTAQRTVQHLYQAGHVSEAFIHLAENRPLTDGEIAKLFPGADRDLVVDPRTGRARPLWRAAEIVHTLTEPGVDDEARLFIRGDQGVRSIQPERYAGFIGVLVDVPWRWTKPETTDTARNAWRNGGVLSPEIFEEWDEGPVYEHVDELINRAEVGDTAARLTLQVLAGTALLADGILTRDRGSKLGADGVTYRAAPPVLLSTWADTRHGRLQAGQVIRTFDHTRAGGPGTGRTTGAAYTYYLVDDTGRSVQSGQGVTTLLEGHLFDQADPERAAEGRRLLRAEQQGTTLSREERNEHRRSTVNDLIGRAAAAVEQLKGEVPDYPAKLTEHPFGRKADWKLLIDKARELGDALLLHSPPADPEPPLFDDGDDE</sequence>
<protein>
    <submittedName>
        <fullName evidence="2">Uncharacterized protein</fullName>
    </submittedName>
</protein>
<feature type="region of interest" description="Disordered" evidence="1">
    <location>
        <begin position="673"/>
        <end position="693"/>
    </location>
</feature>
<reference evidence="3" key="1">
    <citation type="journal article" date="2019" name="Int. J. Syst. Evol. Microbiol.">
        <title>The Global Catalogue of Microorganisms (GCM) 10K type strain sequencing project: providing services to taxonomists for standard genome sequencing and annotation.</title>
        <authorList>
            <consortium name="The Broad Institute Genomics Platform"/>
            <consortium name="The Broad Institute Genome Sequencing Center for Infectious Disease"/>
            <person name="Wu L."/>
            <person name="Ma J."/>
        </authorList>
    </citation>
    <scope>NUCLEOTIDE SEQUENCE [LARGE SCALE GENOMIC DNA]</scope>
    <source>
        <strain evidence="3">JCM 6833</strain>
    </source>
</reference>
<name>A0ABP6CUW6_9ACTN</name>
<evidence type="ECO:0000256" key="1">
    <source>
        <dbReference type="SAM" id="MobiDB-lite"/>
    </source>
</evidence>